<dbReference type="OrthoDB" id="7285059at2"/>
<reference evidence="2" key="1">
    <citation type="submission" date="2017-10" db="EMBL/GenBank/DDBJ databases">
        <authorList>
            <person name="Toshchakov S.V."/>
            <person name="Goeva M.A."/>
        </authorList>
    </citation>
    <scope>NUCLEOTIDE SEQUENCE [LARGE SCALE GENOMIC DNA]</scope>
    <source>
        <strain evidence="2">JR1/69-1-13</strain>
    </source>
</reference>
<name>A0A2U1V1B8_9PROT</name>
<evidence type="ECO:0000313" key="2">
    <source>
        <dbReference type="Proteomes" id="UP000245048"/>
    </source>
</evidence>
<keyword evidence="2" id="KW-1185">Reference proteome</keyword>
<comment type="caution">
    <text evidence="1">The sequence shown here is derived from an EMBL/GenBank/DDBJ whole genome shotgun (WGS) entry which is preliminary data.</text>
</comment>
<gene>
    <name evidence="1" type="ORF">CR165_16710</name>
</gene>
<dbReference type="Proteomes" id="UP000245048">
    <property type="component" value="Unassembled WGS sequence"/>
</dbReference>
<sequence>MPRSARLMLRLLAVLLLAQWSGGLPAHLRAMAAMGEAVVICSPDGTYTLHLGADGRPAKPAPATAICCLLCQTPAGGDLAPPPALPTPRNMAAPEVAMAAAVRAFSFRPLPRTQHSRAPPVS</sequence>
<evidence type="ECO:0008006" key="3">
    <source>
        <dbReference type="Google" id="ProtNLM"/>
    </source>
</evidence>
<organism evidence="1 2">
    <name type="scientific">Teichococcus aestuarii</name>
    <dbReference type="NCBI Taxonomy" id="568898"/>
    <lineage>
        <taxon>Bacteria</taxon>
        <taxon>Pseudomonadati</taxon>
        <taxon>Pseudomonadota</taxon>
        <taxon>Alphaproteobacteria</taxon>
        <taxon>Acetobacterales</taxon>
        <taxon>Roseomonadaceae</taxon>
        <taxon>Roseomonas</taxon>
    </lineage>
</organism>
<dbReference type="InterPro" id="IPR021333">
    <property type="entry name" value="DUF2946"/>
</dbReference>
<dbReference type="Pfam" id="PF11162">
    <property type="entry name" value="DUF2946"/>
    <property type="match status" value="1"/>
</dbReference>
<dbReference type="AlphaFoldDB" id="A0A2U1V1B8"/>
<evidence type="ECO:0000313" key="1">
    <source>
        <dbReference type="EMBL" id="PWC27661.1"/>
    </source>
</evidence>
<protein>
    <recommendedName>
        <fullName evidence="3">DUF2946 domain-containing protein</fullName>
    </recommendedName>
</protein>
<accession>A0A2U1V1B8</accession>
<dbReference type="EMBL" id="PDOA01000012">
    <property type="protein sequence ID" value="PWC27661.1"/>
    <property type="molecule type" value="Genomic_DNA"/>
</dbReference>
<proteinExistence type="predicted"/>